<dbReference type="EMBL" id="PYAS01000015">
    <property type="protein sequence ID" value="PSL23979.1"/>
    <property type="molecule type" value="Genomic_DNA"/>
</dbReference>
<comment type="caution">
    <text evidence="3">The sequence shown here is derived from an EMBL/GenBank/DDBJ whole genome shotgun (WGS) entry which is preliminary data.</text>
</comment>
<organism evidence="3 4">
    <name type="scientific">Dyadobacter jiangsuensis</name>
    <dbReference type="NCBI Taxonomy" id="1591085"/>
    <lineage>
        <taxon>Bacteria</taxon>
        <taxon>Pseudomonadati</taxon>
        <taxon>Bacteroidota</taxon>
        <taxon>Cytophagia</taxon>
        <taxon>Cytophagales</taxon>
        <taxon>Spirosomataceae</taxon>
        <taxon>Dyadobacter</taxon>
    </lineage>
</organism>
<keyword evidence="1" id="KW-0732">Signal</keyword>
<dbReference type="Proteomes" id="UP000241964">
    <property type="component" value="Unassembled WGS sequence"/>
</dbReference>
<dbReference type="InterPro" id="IPR026444">
    <property type="entry name" value="Secre_tail"/>
</dbReference>
<sequence>MSKFYACILAMWLCIQSAAFAQTPTISFNSDYSWNACLNTTYRYGINTTGTFNPDNKFSIQVRKAETLSVVEEVPATLTNGRLEFVLKDSVAYANISVQFRALASSPKVQSEWSYGILVYSKGRITLNPDNRRDTLNTFDIVDINFAGIGIGDIRVTLNDSSKFNLYGNPGGFTSSQALTVPGTYPLYNIAHAENNCGAMQVSGQYQPVINSTSVKTVSVSPTQICENSEVKVTFSTQGTAFTAQTRYRLRFKELYPTGTPKVIEVPATLQGNFLVGTFPAYVKLSNSQQLSVQVITSNPATVSSIAPTALTLYPKTGASFSTPSQTVDINSSIYLSVKTYGVPPFSVELTDGNKATSFYGDISFQISPTVDKNYSIKSVTSACGTVDITEPEVVRIKVRPGIRFAEGKQVVCAGPNMRVKFVSSAQLTDATRFKIGVSPGNGTRFFIDAKRSGDYLEFAWPAGQSGSYYHQYQIITTNPSLESQPTSDLVVQTTPTIRYSVSGWGSTTLTIPSRVSLNYGLDGGGPYTLEEADGTIKTTQYSDIGGVQMFVRQTTEYKVKSVSNGCFKNDNPASVTLKLQPGSEPAAYIEPLKNAICNNDSLEITFGTVGQFGAGNKFSIQVNQPCCDFSTLRVVEQGGKYKVKVAITQYFPYELEFRIASSNPVLFSNVERIRLHTPLTEFSLSPQGRPEDPQRYIINPTPAQLYLGSNSQIQSVTYTENGVEKKTVFSQNVNSVYVTPKSGETSTYVVKTASNECGTFPVDKTAYYRAMPGLLQITSLQSQVYCTGTPLSLSFDLVEGVEIGDPTYSLEISPVNTFDFKALVTGQKGKRFNTLIPDELPTGNYSLRVVSSDGSRSEPQSIQVSTPVKATLTADNSQADPVKVDAGQSVVLRIRTEGAPPIIGILSDNTRQELYNEQGWYVYPRKSQEYSILSISNVCGYGTATGKVNVSVNPKLVANTSSWSVCEGGSINVDYELMGDVNLSDGYVHFSIVDQNNKSTIRLDSTRTLKGSMLLKLPNTLPGSYYVIVCSVPKYGLTANLGVSVTTKPNVTLYGNTTINSGESTQLVIRSNKYNTDAPNFVLSDGTKGSIYTGVGALNNINVSPTKTTTYTIASITNACGNGIATGSATVEVNPPSERTVTVTRIITKSGFNACTGDTIGVDYKTAGTFSAGNTFTVQISDSTGRNFRNITTIGNAKPIQAVVPGDLSPTAQYRIRVTGSDPNTGSGAFGAPLTAMQKARARFASETVIFDGVNNPKVTVLLGGGGPWYYQFGTDGSVMNRQAYTSTDVVELFQASPSQYYRLFRVSNGCGIGIIESPSTVKVEVITATEPNAPAFHVVVAPNPVQDILTVKSENSDEKNIQLISQNGTVVHTIKTRRRDEALDIRSLSPGIYLLQVNSKGKNATFKVIKQ</sequence>
<protein>
    <submittedName>
        <fullName evidence="3">Putative secreted protein (Por secretion system target)</fullName>
    </submittedName>
</protein>
<evidence type="ECO:0000313" key="4">
    <source>
        <dbReference type="Proteomes" id="UP000241964"/>
    </source>
</evidence>
<evidence type="ECO:0000313" key="3">
    <source>
        <dbReference type="EMBL" id="PSL23979.1"/>
    </source>
</evidence>
<evidence type="ECO:0000259" key="2">
    <source>
        <dbReference type="Pfam" id="PF18962"/>
    </source>
</evidence>
<name>A0A2P8FQJ7_9BACT</name>
<reference evidence="3 4" key="1">
    <citation type="submission" date="2018-03" db="EMBL/GenBank/DDBJ databases">
        <title>Genomic Encyclopedia of Archaeal and Bacterial Type Strains, Phase II (KMG-II): from individual species to whole genera.</title>
        <authorList>
            <person name="Goeker M."/>
        </authorList>
    </citation>
    <scope>NUCLEOTIDE SEQUENCE [LARGE SCALE GENOMIC DNA]</scope>
    <source>
        <strain evidence="3 4">DSM 29057</strain>
    </source>
</reference>
<dbReference type="Pfam" id="PF18962">
    <property type="entry name" value="Por_Secre_tail"/>
    <property type="match status" value="1"/>
</dbReference>
<proteinExistence type="predicted"/>
<dbReference type="NCBIfam" id="TIGR04183">
    <property type="entry name" value="Por_Secre_tail"/>
    <property type="match status" value="1"/>
</dbReference>
<dbReference type="OrthoDB" id="903507at2"/>
<evidence type="ECO:0000256" key="1">
    <source>
        <dbReference type="SAM" id="SignalP"/>
    </source>
</evidence>
<dbReference type="RefSeq" id="WP_106598533.1">
    <property type="nucleotide sequence ID" value="NZ_PYAS01000015.1"/>
</dbReference>
<keyword evidence="4" id="KW-1185">Reference proteome</keyword>
<feature type="chain" id="PRO_5015177072" evidence="1">
    <location>
        <begin position="22"/>
        <end position="1413"/>
    </location>
</feature>
<gene>
    <name evidence="3" type="ORF">CLV60_115176</name>
</gene>
<feature type="signal peptide" evidence="1">
    <location>
        <begin position="1"/>
        <end position="21"/>
    </location>
</feature>
<accession>A0A2P8FQJ7</accession>
<feature type="domain" description="Secretion system C-terminal sorting" evidence="2">
    <location>
        <begin position="1344"/>
        <end position="1411"/>
    </location>
</feature>